<protein>
    <submittedName>
        <fullName evidence="5">Glycerophosphocholine phosphodiesterase GPCPD1-like</fullName>
    </submittedName>
</protein>
<dbReference type="InterPro" id="IPR057506">
    <property type="entry name" value="C2_GPCPD1"/>
</dbReference>
<dbReference type="InterPro" id="IPR017946">
    <property type="entry name" value="PLC-like_Pdiesterase_TIM-brl"/>
</dbReference>
<dbReference type="InterPro" id="IPR030395">
    <property type="entry name" value="GP_PDE_dom"/>
</dbReference>
<dbReference type="Gene3D" id="2.60.40.10">
    <property type="entry name" value="Immunoglobulins"/>
    <property type="match status" value="1"/>
</dbReference>
<reference evidence="5" key="1">
    <citation type="submission" date="2025-08" db="UniProtKB">
        <authorList>
            <consortium name="RefSeq"/>
        </authorList>
    </citation>
    <scope>IDENTIFICATION</scope>
    <source>
        <tissue evidence="5">Testes</tissue>
    </source>
</reference>
<dbReference type="Gene3D" id="3.20.20.190">
    <property type="entry name" value="Phosphatidylinositol (PI) phosphodiesterase"/>
    <property type="match status" value="1"/>
</dbReference>
<gene>
    <name evidence="5" type="primary">LOC100370219</name>
</gene>
<keyword evidence="4" id="KW-1185">Reference proteome</keyword>
<dbReference type="SUPFAM" id="SSF51695">
    <property type="entry name" value="PLC-like phosphodiesterases"/>
    <property type="match status" value="1"/>
</dbReference>
<evidence type="ECO:0000313" key="5">
    <source>
        <dbReference type="RefSeq" id="XP_002736741.1"/>
    </source>
</evidence>
<dbReference type="InterPro" id="IPR013783">
    <property type="entry name" value="Ig-like_fold"/>
</dbReference>
<feature type="compositionally biased region" description="Polar residues" evidence="2">
    <location>
        <begin position="146"/>
        <end position="173"/>
    </location>
</feature>
<dbReference type="PANTHER" id="PTHR22958:SF1">
    <property type="entry name" value="GLYCEROPHOSPHOCHOLINE PHOSPHODIESTERASE GPCPD1"/>
    <property type="match status" value="1"/>
</dbReference>
<dbReference type="Proteomes" id="UP000694865">
    <property type="component" value="Unplaced"/>
</dbReference>
<dbReference type="Pfam" id="PF03009">
    <property type="entry name" value="GDPD"/>
    <property type="match status" value="1"/>
</dbReference>
<evidence type="ECO:0000259" key="3">
    <source>
        <dbReference type="PROSITE" id="PS51704"/>
    </source>
</evidence>
<dbReference type="PROSITE" id="PS51704">
    <property type="entry name" value="GP_PDE"/>
    <property type="match status" value="1"/>
</dbReference>
<dbReference type="RefSeq" id="XP_002736741.1">
    <property type="nucleotide sequence ID" value="XM_002736695.2"/>
</dbReference>
<proteinExistence type="predicted"/>
<evidence type="ECO:0000313" key="4">
    <source>
        <dbReference type="Proteomes" id="UP000694865"/>
    </source>
</evidence>
<name>A0ABM0GT17_SACKO</name>
<keyword evidence="1" id="KW-0378">Hydrolase</keyword>
<sequence length="657" mass="75150">MSSHVSIWTLQKLLPEGKRIEYRYAICSLHILSDAEKDVCVHQWEIHCTPRNFVPKGSEYFEDGGEFGVYNGEEKINRGWLTRQSEVLLYFHEARGTDMITVFHPHSDEVEENQPTEQNDVYYSFKVSAKTVQKSYEKQRKKRRPQQSSPVSPGNSSYQSPVKESGRSQSTKKSIPVSVQALNKYEYRRAEQGEFGHMFEDDNDYLVFSTQTYYPESLAFTIEVFEYHTNEATPSSSSFSTSPEYLGVAHLLPRNFKSTSGYAHVSIHGKDQQPVGELTVQYLVVRCLDTDQSNMQVSYAKHWKKRRPLNVGHRGSGISHDSSLAEFPALHLAPVKENTIASFQSAASCGVDMIEFDVLLTKDRIPVVFHDFSVYLNMKKKLASEDSVELFEVPISELTLDQLHLLRVSHSSRANHPQDGPDDEDNPDLQPFPTLRKVFENVPDHLGFNIEIKYPQIYATGIPEQKSEFIERNVFVDTILKVVLEYAGCRRIIFSCFDPDVCTMIQLKQNKFPVLFLNYGETDRYPSFTDQRCQEPSTAMLWALSQGYLGLSSHTEDFLNEKWLLTAVKESGLVLFCWGEDNNKREVMAELKQFGVDAIIYDRVHDPDEPKENIFLVEQRDKRYLMNTIAQLSTEDTFSSLTGTSALPKNLPESSCD</sequence>
<organism evidence="4 5">
    <name type="scientific">Saccoglossus kowalevskii</name>
    <name type="common">Acorn worm</name>
    <dbReference type="NCBI Taxonomy" id="10224"/>
    <lineage>
        <taxon>Eukaryota</taxon>
        <taxon>Metazoa</taxon>
        <taxon>Hemichordata</taxon>
        <taxon>Enteropneusta</taxon>
        <taxon>Harrimaniidae</taxon>
        <taxon>Saccoglossus</taxon>
    </lineage>
</organism>
<feature type="region of interest" description="Disordered" evidence="2">
    <location>
        <begin position="136"/>
        <end position="175"/>
    </location>
</feature>
<dbReference type="PANTHER" id="PTHR22958">
    <property type="entry name" value="GLYCEROPHOSPHORYL DIESTER PHOSPHODIESTERASE"/>
    <property type="match status" value="1"/>
</dbReference>
<dbReference type="InterPro" id="IPR051578">
    <property type="entry name" value="GDPD"/>
</dbReference>
<accession>A0ABM0GT17</accession>
<evidence type="ECO:0000256" key="1">
    <source>
        <dbReference type="ARBA" id="ARBA00022801"/>
    </source>
</evidence>
<evidence type="ECO:0000256" key="2">
    <source>
        <dbReference type="SAM" id="MobiDB-lite"/>
    </source>
</evidence>
<dbReference type="GeneID" id="100370219"/>
<dbReference type="Pfam" id="PF25329">
    <property type="entry name" value="C2_GDE1"/>
    <property type="match status" value="1"/>
</dbReference>
<feature type="domain" description="GP-PDE" evidence="3">
    <location>
        <begin position="308"/>
        <end position="611"/>
    </location>
</feature>